<evidence type="ECO:0000256" key="1">
    <source>
        <dbReference type="SAM" id="MobiDB-lite"/>
    </source>
</evidence>
<evidence type="ECO:0000313" key="2">
    <source>
        <dbReference type="EMBL" id="GFD44101.1"/>
    </source>
</evidence>
<feature type="compositionally biased region" description="Pro residues" evidence="1">
    <location>
        <begin position="40"/>
        <end position="50"/>
    </location>
</feature>
<proteinExistence type="predicted"/>
<organism evidence="2">
    <name type="scientific">Tanacetum cinerariifolium</name>
    <name type="common">Dalmatian daisy</name>
    <name type="synonym">Chrysanthemum cinerariifolium</name>
    <dbReference type="NCBI Taxonomy" id="118510"/>
    <lineage>
        <taxon>Eukaryota</taxon>
        <taxon>Viridiplantae</taxon>
        <taxon>Streptophyta</taxon>
        <taxon>Embryophyta</taxon>
        <taxon>Tracheophyta</taxon>
        <taxon>Spermatophyta</taxon>
        <taxon>Magnoliopsida</taxon>
        <taxon>eudicotyledons</taxon>
        <taxon>Gunneridae</taxon>
        <taxon>Pentapetalae</taxon>
        <taxon>asterids</taxon>
        <taxon>campanulids</taxon>
        <taxon>Asterales</taxon>
        <taxon>Asteraceae</taxon>
        <taxon>Asteroideae</taxon>
        <taxon>Anthemideae</taxon>
        <taxon>Anthemidinae</taxon>
        <taxon>Tanacetum</taxon>
    </lineage>
</organism>
<reference evidence="2" key="1">
    <citation type="journal article" date="2019" name="Sci. Rep.">
        <title>Draft genome of Tanacetum cinerariifolium, the natural source of mosquito coil.</title>
        <authorList>
            <person name="Yamashiro T."/>
            <person name="Shiraishi A."/>
            <person name="Satake H."/>
            <person name="Nakayama K."/>
        </authorList>
    </citation>
    <scope>NUCLEOTIDE SEQUENCE</scope>
</reference>
<dbReference type="AlphaFoldDB" id="A0A699WHD4"/>
<feature type="region of interest" description="Disordered" evidence="1">
    <location>
        <begin position="35"/>
        <end position="59"/>
    </location>
</feature>
<accession>A0A699WHD4</accession>
<protein>
    <submittedName>
        <fullName evidence="2">Uncharacterized protein</fullName>
    </submittedName>
</protein>
<comment type="caution">
    <text evidence="2">The sequence shown here is derived from an EMBL/GenBank/DDBJ whole genome shotgun (WGS) entry which is preliminary data.</text>
</comment>
<dbReference type="EMBL" id="BKCJ011613568">
    <property type="protein sequence ID" value="GFD44101.1"/>
    <property type="molecule type" value="Genomic_DNA"/>
</dbReference>
<gene>
    <name evidence="2" type="ORF">Tci_916070</name>
</gene>
<name>A0A699WHD4_TANCI</name>
<sequence>MLYNPPLIYPIYTISTSFSTESTSITTTFAATISSQPPSVAYPPRSPPPPRHTDATPHVSIPTAVQHLYKPPSPLPQPTHHSHLVISAIFTTTSHHMWVHLFLL</sequence>